<dbReference type="Proteomes" id="UP000747399">
    <property type="component" value="Unassembled WGS sequence"/>
</dbReference>
<dbReference type="CDD" id="cd00229">
    <property type="entry name" value="SGNH_hydrolase"/>
    <property type="match status" value="1"/>
</dbReference>
<accession>A0A8J4AYE3</accession>
<evidence type="ECO:0000256" key="1">
    <source>
        <dbReference type="SAM" id="Phobius"/>
    </source>
</evidence>
<keyword evidence="1" id="KW-0812">Transmembrane</keyword>
<dbReference type="EMBL" id="BNCO01000005">
    <property type="protein sequence ID" value="GIL48069.1"/>
    <property type="molecule type" value="Genomic_DNA"/>
</dbReference>
<dbReference type="PANTHER" id="PTHR34407:SF1">
    <property type="entry name" value="SGNH HYDROLASE-TYPE ESTERASE DOMAIN-CONTAINING PROTEIN"/>
    <property type="match status" value="1"/>
</dbReference>
<feature type="transmembrane region" description="Helical" evidence="1">
    <location>
        <begin position="6"/>
        <end position="31"/>
    </location>
</feature>
<dbReference type="SUPFAM" id="SSF52266">
    <property type="entry name" value="SGNH hydrolase"/>
    <property type="match status" value="1"/>
</dbReference>
<keyword evidence="1" id="KW-1133">Transmembrane helix</keyword>
<evidence type="ECO:0000313" key="3">
    <source>
        <dbReference type="Proteomes" id="UP000747399"/>
    </source>
</evidence>
<proteinExistence type="predicted"/>
<dbReference type="PANTHER" id="PTHR34407">
    <property type="entry name" value="EXPRESSED PROTEIN"/>
    <property type="match status" value="1"/>
</dbReference>
<organism evidence="2 3">
    <name type="scientific">Volvox africanus</name>
    <dbReference type="NCBI Taxonomy" id="51714"/>
    <lineage>
        <taxon>Eukaryota</taxon>
        <taxon>Viridiplantae</taxon>
        <taxon>Chlorophyta</taxon>
        <taxon>core chlorophytes</taxon>
        <taxon>Chlorophyceae</taxon>
        <taxon>CS clade</taxon>
        <taxon>Chlamydomonadales</taxon>
        <taxon>Volvocaceae</taxon>
        <taxon>Volvox</taxon>
    </lineage>
</organism>
<evidence type="ECO:0008006" key="4">
    <source>
        <dbReference type="Google" id="ProtNLM"/>
    </source>
</evidence>
<gene>
    <name evidence="2" type="ORF">Vafri_4757</name>
</gene>
<name>A0A8J4AYE3_9CHLO</name>
<evidence type="ECO:0000313" key="2">
    <source>
        <dbReference type="EMBL" id="GIL48069.1"/>
    </source>
</evidence>
<protein>
    <recommendedName>
        <fullName evidence="4">SGNH hydrolase-type esterase domain-containing protein</fullName>
    </recommendedName>
</protein>
<keyword evidence="3" id="KW-1185">Reference proteome</keyword>
<reference evidence="2" key="1">
    <citation type="journal article" date="2021" name="Proc. Natl. Acad. Sci. U.S.A.">
        <title>Three genomes in the algal genus Volvox reveal the fate of a haploid sex-determining region after a transition to homothallism.</title>
        <authorList>
            <person name="Yamamoto K."/>
            <person name="Hamaji T."/>
            <person name="Kawai-Toyooka H."/>
            <person name="Matsuzaki R."/>
            <person name="Takahashi F."/>
            <person name="Nishimura Y."/>
            <person name="Kawachi M."/>
            <person name="Noguchi H."/>
            <person name="Minakuchi Y."/>
            <person name="Umen J.G."/>
            <person name="Toyoda A."/>
            <person name="Nozaki H."/>
        </authorList>
    </citation>
    <scope>NUCLEOTIDE SEQUENCE</scope>
    <source>
        <strain evidence="2">NIES-3780</strain>
    </source>
</reference>
<dbReference type="Gene3D" id="3.40.50.1110">
    <property type="entry name" value="SGNH hydrolase"/>
    <property type="match status" value="1"/>
</dbReference>
<sequence length="507" mass="56027">MASIPFISATAVVFFCVYNLSVNTVLIWGTVQPKGTVFRQWCPPKIGRKSPVDSNMLWSKRLSAGISEDAAGQLRPLFNYSFITPEQSLRAGLSYTGAARRLRKFVQNLLQGEKQLKIGVVGGSISVGMHSSKIGVTDWFSIVLNWLSSSSKAPDKVKGRNGCRAASPTGYMVFCLENNMDPDVDLIFVEYSLNDGYEDAIFDNSIVAAKEQLIRRLLKLPGKPAVVLLQVGHVWGCFIHPFFYTPEDIEGALAAYYDVSTVSQRTSTYLLNVHRPTEGFLWDQVYDDHHPLDVGHKIMADLVVNLIQEVAVRLVVSPMTPAELNLPEMPLPPPMHEGNFEPLGTTCLVDEAFRGIAIATEGWQWVNEGTEAKPKWGFVSTTPGRQLILRLGETAHNDILSSRPNGTFPVLFQFLVSYTSIMGKAIIDCHSGCNCKQTLADGHITEKISVTRMMQIHIHWPAHSGPCDLKVTVSNETSTEGHKFKVLGVVLAITNDLKSSLSIKHWG</sequence>
<dbReference type="InterPro" id="IPR036514">
    <property type="entry name" value="SGNH_hydro_sf"/>
</dbReference>
<keyword evidence="1" id="KW-0472">Membrane</keyword>
<comment type="caution">
    <text evidence="2">The sequence shown here is derived from an EMBL/GenBank/DDBJ whole genome shotgun (WGS) entry which is preliminary data.</text>
</comment>
<dbReference type="AlphaFoldDB" id="A0A8J4AYE3"/>